<gene>
    <name evidence="1" type="ORF">HYH03_005602</name>
</gene>
<evidence type="ECO:0000313" key="2">
    <source>
        <dbReference type="Proteomes" id="UP000612055"/>
    </source>
</evidence>
<name>A0A836C2A1_9CHLO</name>
<protein>
    <submittedName>
        <fullName evidence="1">Uncharacterized protein</fullName>
    </submittedName>
</protein>
<organism evidence="1 2">
    <name type="scientific">Edaphochlamys debaryana</name>
    <dbReference type="NCBI Taxonomy" id="47281"/>
    <lineage>
        <taxon>Eukaryota</taxon>
        <taxon>Viridiplantae</taxon>
        <taxon>Chlorophyta</taxon>
        <taxon>core chlorophytes</taxon>
        <taxon>Chlorophyceae</taxon>
        <taxon>CS clade</taxon>
        <taxon>Chlamydomonadales</taxon>
        <taxon>Chlamydomonadales incertae sedis</taxon>
        <taxon>Edaphochlamys</taxon>
    </lineage>
</organism>
<comment type="caution">
    <text evidence="1">The sequence shown here is derived from an EMBL/GenBank/DDBJ whole genome shotgun (WGS) entry which is preliminary data.</text>
</comment>
<sequence>MVTCAAPTRTGHPTASATAKPLALAKTTNKPYRASLTRLATRPSRKAAVVPLAAAGDGPITTQASTRVLVSNQTDDTLAITLRWALTDICTRTVAPGAVVYLPCEYVWYDLYAFKDNEQVAYRSGVYGGNSRWKLTKDANGTHIDWYDPVKALEAAEHWHAPPPEFTEEMAKAVAAYSIVYGEWPPQAVRATAAVQVAGTPFDYTLGPLRIAGMVDLLPPHCNVSVYVKVPWIGEIKLGTCDIAAGGQACSIGYPGILSVSLSIEGCSLICTGTVAGKSGRWVVTSWC</sequence>
<keyword evidence="2" id="KW-1185">Reference proteome</keyword>
<dbReference type="AlphaFoldDB" id="A0A836C2A1"/>
<evidence type="ECO:0000313" key="1">
    <source>
        <dbReference type="EMBL" id="KAG2496374.1"/>
    </source>
</evidence>
<reference evidence="1" key="1">
    <citation type="journal article" date="2020" name="bioRxiv">
        <title>Comparative genomics of Chlamydomonas.</title>
        <authorList>
            <person name="Craig R.J."/>
            <person name="Hasan A.R."/>
            <person name="Ness R.W."/>
            <person name="Keightley P.D."/>
        </authorList>
    </citation>
    <scope>NUCLEOTIDE SEQUENCE</scope>
    <source>
        <strain evidence="1">CCAP 11/70</strain>
    </source>
</reference>
<dbReference type="EMBL" id="JAEHOE010000019">
    <property type="protein sequence ID" value="KAG2496374.1"/>
    <property type="molecule type" value="Genomic_DNA"/>
</dbReference>
<dbReference type="Proteomes" id="UP000612055">
    <property type="component" value="Unassembled WGS sequence"/>
</dbReference>
<dbReference type="OrthoDB" id="557734at2759"/>
<accession>A0A836C2A1</accession>
<proteinExistence type="predicted"/>